<keyword evidence="2" id="KW-1185">Reference proteome</keyword>
<sequence length="56" mass="6953">MSEGELVYHHACGHYHRRDLSNRDRHRPRRENWSAMRFWDEVLCSIGDFYYKVRRG</sequence>
<dbReference type="RefSeq" id="XP_024770959.1">
    <property type="nucleotide sequence ID" value="XM_024917706.1"/>
</dbReference>
<dbReference type="GeneID" id="36626275"/>
<proteinExistence type="predicted"/>
<evidence type="ECO:0000313" key="2">
    <source>
        <dbReference type="Proteomes" id="UP000241690"/>
    </source>
</evidence>
<accession>A0A2T4A2J0</accession>
<dbReference type="Proteomes" id="UP000241690">
    <property type="component" value="Unassembled WGS sequence"/>
</dbReference>
<dbReference type="EMBL" id="KZ679686">
    <property type="protein sequence ID" value="PTB51282.1"/>
    <property type="molecule type" value="Genomic_DNA"/>
</dbReference>
<evidence type="ECO:0000313" key="1">
    <source>
        <dbReference type="EMBL" id="PTB51282.1"/>
    </source>
</evidence>
<reference evidence="1 2" key="1">
    <citation type="submission" date="2016-07" db="EMBL/GenBank/DDBJ databases">
        <title>Multiple horizontal gene transfer events from other fungi enriched the ability of initially mycotrophic Trichoderma (Ascomycota) to feed on dead plant biomass.</title>
        <authorList>
            <consortium name="DOE Joint Genome Institute"/>
            <person name="Aerts A."/>
            <person name="Atanasova L."/>
            <person name="Chenthamara K."/>
            <person name="Zhang J."/>
            <person name="Grujic M."/>
            <person name="Henrissat B."/>
            <person name="Kuo A."/>
            <person name="Salamov A."/>
            <person name="Lipzen A."/>
            <person name="Labutti K."/>
            <person name="Barry K."/>
            <person name="Miao Y."/>
            <person name="Rahimi M.J."/>
            <person name="Shen Q."/>
            <person name="Grigoriev I.V."/>
            <person name="Kubicek C.P."/>
            <person name="Druzhinina I.S."/>
        </authorList>
    </citation>
    <scope>NUCLEOTIDE SEQUENCE [LARGE SCALE GENOMIC DNA]</scope>
    <source>
        <strain evidence="1 2">CBS 226.95</strain>
    </source>
</reference>
<name>A0A2T4A2J0_TRIHA</name>
<organism evidence="1 2">
    <name type="scientific">Trichoderma harzianum CBS 226.95</name>
    <dbReference type="NCBI Taxonomy" id="983964"/>
    <lineage>
        <taxon>Eukaryota</taxon>
        <taxon>Fungi</taxon>
        <taxon>Dikarya</taxon>
        <taxon>Ascomycota</taxon>
        <taxon>Pezizomycotina</taxon>
        <taxon>Sordariomycetes</taxon>
        <taxon>Hypocreomycetidae</taxon>
        <taxon>Hypocreales</taxon>
        <taxon>Hypocreaceae</taxon>
        <taxon>Trichoderma</taxon>
    </lineage>
</organism>
<dbReference type="AlphaFoldDB" id="A0A2T4A2J0"/>
<gene>
    <name evidence="1" type="ORF">M431DRAFT_498529</name>
</gene>
<protein>
    <submittedName>
        <fullName evidence="1">Uncharacterized protein</fullName>
    </submittedName>
</protein>